<organism evidence="1 2">
    <name type="scientific">Oikopleura dioica</name>
    <name type="common">Tunicate</name>
    <dbReference type="NCBI Taxonomy" id="34765"/>
    <lineage>
        <taxon>Eukaryota</taxon>
        <taxon>Metazoa</taxon>
        <taxon>Chordata</taxon>
        <taxon>Tunicata</taxon>
        <taxon>Appendicularia</taxon>
        <taxon>Copelata</taxon>
        <taxon>Oikopleuridae</taxon>
        <taxon>Oikopleura</taxon>
    </lineage>
</organism>
<protein>
    <submittedName>
        <fullName evidence="1">Oidioi.mRNA.OKI2018_I69.chr2.g4709.t1.cds</fullName>
    </submittedName>
</protein>
<keyword evidence="2" id="KW-1185">Reference proteome</keyword>
<accession>A0ABN7SYA3</accession>
<reference evidence="1 2" key="1">
    <citation type="submission" date="2021-04" db="EMBL/GenBank/DDBJ databases">
        <authorList>
            <person name="Bliznina A."/>
        </authorList>
    </citation>
    <scope>NUCLEOTIDE SEQUENCE [LARGE SCALE GENOMIC DNA]</scope>
</reference>
<evidence type="ECO:0000313" key="2">
    <source>
        <dbReference type="Proteomes" id="UP001158576"/>
    </source>
</evidence>
<proteinExistence type="predicted"/>
<dbReference type="EMBL" id="OU015567">
    <property type="protein sequence ID" value="CAG5110296.1"/>
    <property type="molecule type" value="Genomic_DNA"/>
</dbReference>
<name>A0ABN7SYA3_OIKDI</name>
<gene>
    <name evidence="1" type="ORF">OKIOD_LOCUS13474</name>
</gene>
<dbReference type="Proteomes" id="UP001158576">
    <property type="component" value="Chromosome 2"/>
</dbReference>
<evidence type="ECO:0000313" key="1">
    <source>
        <dbReference type="EMBL" id="CAG5110296.1"/>
    </source>
</evidence>
<sequence length="163" mass="18571">MSMKIFQYLLLQVFAHGNVFKLKSFSPDDAVAGAANYDKRGPFFKAAMKNMQKRGLAFDFDLSDYYRQPKTKRGLSLLSSDLADYFNSPFPTKRGLGYGAPIFDDFYDSDFTQKRGIEDLISGLAPANGGDNEDVKPKIRLYRRFQPDDPETLDALMKTYFQN</sequence>